<sequence length="361" mass="40444">MEGGLLGKIKISNIENSEELFDYLCDVSDSFARMLDENDLEYDQIEDSAELYMSDDAFFCVSLNEFVDYIKDTVSEFPSLTLESEVTTYDTCADRDFKILYSDRKIKILWADDYYFSLILVNYEDYVSLCADYNDTNVLSEEEWNVQNEESNEWYVIGDSKVSHKLDFKFHTSRVIKIKPKEDRLKDLAERDFVEDKLNLSELGVTELTEGLTIDGDLKLRNASITKLPQNLTVKGDLDLISSKITKLPEGLTVGGSLDLSGTKITELPEGLTVGGSLNLWDSNITELPEDLTVDGNLNLCSTKIAELLEGLTVNGELDLSSSKITELPESLSVGGDLVLSYTEITKLPEGLTVGGKIKRF</sequence>
<dbReference type="RefSeq" id="WP_176816216.1">
    <property type="nucleotide sequence ID" value="NZ_JBBMEY010000021.1"/>
</dbReference>
<accession>A0ABV1HVL4</accession>
<dbReference type="InterPro" id="IPR032675">
    <property type="entry name" value="LRR_dom_sf"/>
</dbReference>
<evidence type="ECO:0000313" key="2">
    <source>
        <dbReference type="Proteomes" id="UP001478133"/>
    </source>
</evidence>
<dbReference type="Proteomes" id="UP001478133">
    <property type="component" value="Unassembled WGS sequence"/>
</dbReference>
<organism evidence="1 2">
    <name type="scientific">Ruminococcoides intestinihominis</name>
    <dbReference type="NCBI Taxonomy" id="3133161"/>
    <lineage>
        <taxon>Bacteria</taxon>
        <taxon>Bacillati</taxon>
        <taxon>Bacillota</taxon>
        <taxon>Clostridia</taxon>
        <taxon>Eubacteriales</taxon>
        <taxon>Oscillospiraceae</taxon>
        <taxon>Ruminococcoides</taxon>
    </lineage>
</organism>
<evidence type="ECO:0008006" key="3">
    <source>
        <dbReference type="Google" id="ProtNLM"/>
    </source>
</evidence>
<dbReference type="SUPFAM" id="SSF52058">
    <property type="entry name" value="L domain-like"/>
    <property type="match status" value="1"/>
</dbReference>
<comment type="caution">
    <text evidence="1">The sequence shown here is derived from an EMBL/GenBank/DDBJ whole genome shotgun (WGS) entry which is preliminary data.</text>
</comment>
<keyword evidence="2" id="KW-1185">Reference proteome</keyword>
<gene>
    <name evidence="1" type="ORF">ABFO16_06380</name>
</gene>
<protein>
    <recommendedName>
        <fullName evidence="3">Leucine-rich repeat domain-containing protein</fullName>
    </recommendedName>
</protein>
<evidence type="ECO:0000313" key="1">
    <source>
        <dbReference type="EMBL" id="MEQ2565862.1"/>
    </source>
</evidence>
<dbReference type="Gene3D" id="3.80.10.10">
    <property type="entry name" value="Ribonuclease Inhibitor"/>
    <property type="match status" value="1"/>
</dbReference>
<dbReference type="EMBL" id="JBBMFI010000020">
    <property type="protein sequence ID" value="MEQ2565862.1"/>
    <property type="molecule type" value="Genomic_DNA"/>
</dbReference>
<name>A0ABV1HVL4_9FIRM</name>
<proteinExistence type="predicted"/>
<reference evidence="1 2" key="1">
    <citation type="submission" date="2024-03" db="EMBL/GenBank/DDBJ databases">
        <title>Human intestinal bacterial collection.</title>
        <authorList>
            <person name="Pauvert C."/>
            <person name="Hitch T.C.A."/>
            <person name="Clavel T."/>
        </authorList>
    </citation>
    <scope>NUCLEOTIDE SEQUENCE [LARGE SCALE GENOMIC DNA]</scope>
    <source>
        <strain evidence="1 2">CLA-AP-H18</strain>
    </source>
</reference>